<evidence type="ECO:0000256" key="6">
    <source>
        <dbReference type="SAM" id="Phobius"/>
    </source>
</evidence>
<reference evidence="7 8" key="1">
    <citation type="submission" date="2016-07" db="EMBL/GenBank/DDBJ databases">
        <title>Pervasive Adenine N6-methylation of Active Genes in Fungi.</title>
        <authorList>
            <consortium name="DOE Joint Genome Institute"/>
            <person name="Mondo S.J."/>
            <person name="Dannebaum R.O."/>
            <person name="Kuo R.C."/>
            <person name="Labutti K."/>
            <person name="Haridas S."/>
            <person name="Kuo A."/>
            <person name="Salamov A."/>
            <person name="Ahrendt S.R."/>
            <person name="Lipzen A."/>
            <person name="Sullivan W."/>
            <person name="Andreopoulos W.B."/>
            <person name="Clum A."/>
            <person name="Lindquist E."/>
            <person name="Daum C."/>
            <person name="Ramamoorthy G.K."/>
            <person name="Gryganskyi A."/>
            <person name="Culley D."/>
            <person name="Magnuson J.K."/>
            <person name="James T.Y."/>
            <person name="O'Malley M.A."/>
            <person name="Stajich J.E."/>
            <person name="Spatafora J.W."/>
            <person name="Visel A."/>
            <person name="Grigoriev I.V."/>
        </authorList>
    </citation>
    <scope>NUCLEOTIDE SEQUENCE [LARGE SCALE GENOMIC DNA]</scope>
    <source>
        <strain evidence="7 8">PL171</strain>
    </source>
</reference>
<dbReference type="PANTHER" id="PTHR35518">
    <property type="entry name" value="MAINTENANCE OF TELOMOERE CAPPING"/>
    <property type="match status" value="1"/>
</dbReference>
<keyword evidence="2 6" id="KW-0812">Transmembrane</keyword>
<comment type="subcellular location">
    <subcellularLocation>
        <location evidence="1">Membrane</location>
    </subcellularLocation>
</comment>
<evidence type="ECO:0000256" key="2">
    <source>
        <dbReference type="ARBA" id="ARBA00022692"/>
    </source>
</evidence>
<dbReference type="OrthoDB" id="5573651at2759"/>
<proteinExistence type="predicted"/>
<evidence type="ECO:0000313" key="7">
    <source>
        <dbReference type="EMBL" id="ORZ32061.1"/>
    </source>
</evidence>
<evidence type="ECO:0000256" key="1">
    <source>
        <dbReference type="ARBA" id="ARBA00004370"/>
    </source>
</evidence>
<keyword evidence="8" id="KW-1185">Reference proteome</keyword>
<dbReference type="Proteomes" id="UP000193411">
    <property type="component" value="Unassembled WGS sequence"/>
</dbReference>
<evidence type="ECO:0000256" key="4">
    <source>
        <dbReference type="ARBA" id="ARBA00023136"/>
    </source>
</evidence>
<dbReference type="STRING" id="765915.A0A1Y2HDU1"/>
<dbReference type="InterPro" id="IPR051008">
    <property type="entry name" value="Telomere_Capping_Maintenance"/>
</dbReference>
<comment type="caution">
    <text evidence="7">The sequence shown here is derived from an EMBL/GenBank/DDBJ whole genome shotgun (WGS) entry which is preliminary data.</text>
</comment>
<evidence type="ECO:0000256" key="5">
    <source>
        <dbReference type="SAM" id="MobiDB-lite"/>
    </source>
</evidence>
<evidence type="ECO:0000313" key="8">
    <source>
        <dbReference type="Proteomes" id="UP000193411"/>
    </source>
</evidence>
<gene>
    <name evidence="7" type="ORF">BCR44DRAFT_128480</name>
</gene>
<sequence>MYGAERGVQLSGNESLPGPGGDLSTARSSQPGRRLSPSVLTVSDANANGANRFNPVSVLTLASCGYAPYISPQRPDTASNGTIDDATLASYVPLANAWLWSPMKPQNSTDINCALASVPSGNSSAARVTSISLSPASCLDISYIACQSLRDPHAWTISSSRFSWINAAAGTLPEEYTARGNGSNGMDAVGVPCPADYFFSVPRTPLQSWALALTLANSTAKSAWVFLSDSRSEGCWTVGGLKCRYGQNKDQRYDIITVSLFGGLLVLLLFGIFLWVKWRRYNRVSREESRAAMAKRKLKQIEYTSIPVRELLMSV</sequence>
<feature type="transmembrane region" description="Helical" evidence="6">
    <location>
        <begin position="255"/>
        <end position="276"/>
    </location>
</feature>
<protein>
    <submittedName>
        <fullName evidence="7">Uncharacterized protein</fullName>
    </submittedName>
</protein>
<dbReference type="GO" id="GO:0016020">
    <property type="term" value="C:membrane"/>
    <property type="evidence" value="ECO:0007669"/>
    <property type="project" value="UniProtKB-SubCell"/>
</dbReference>
<feature type="region of interest" description="Disordered" evidence="5">
    <location>
        <begin position="1"/>
        <end position="36"/>
    </location>
</feature>
<dbReference type="AlphaFoldDB" id="A0A1Y2HDU1"/>
<dbReference type="PANTHER" id="PTHR35518:SF2">
    <property type="entry name" value="MAINTENANCE OF TELOMERE CAPPING PROTEIN 6"/>
    <property type="match status" value="1"/>
</dbReference>
<dbReference type="EMBL" id="MCFL01000051">
    <property type="protein sequence ID" value="ORZ32061.1"/>
    <property type="molecule type" value="Genomic_DNA"/>
</dbReference>
<keyword evidence="4 6" id="KW-0472">Membrane</keyword>
<keyword evidence="3 6" id="KW-1133">Transmembrane helix</keyword>
<accession>A0A1Y2HDU1</accession>
<evidence type="ECO:0000256" key="3">
    <source>
        <dbReference type="ARBA" id="ARBA00022989"/>
    </source>
</evidence>
<name>A0A1Y2HDU1_9FUNG</name>
<organism evidence="7 8">
    <name type="scientific">Catenaria anguillulae PL171</name>
    <dbReference type="NCBI Taxonomy" id="765915"/>
    <lineage>
        <taxon>Eukaryota</taxon>
        <taxon>Fungi</taxon>
        <taxon>Fungi incertae sedis</taxon>
        <taxon>Blastocladiomycota</taxon>
        <taxon>Blastocladiomycetes</taxon>
        <taxon>Blastocladiales</taxon>
        <taxon>Catenariaceae</taxon>
        <taxon>Catenaria</taxon>
    </lineage>
</organism>